<name>A0A7G9Y605_9EURY</name>
<dbReference type="GO" id="GO:0004803">
    <property type="term" value="F:transposase activity"/>
    <property type="evidence" value="ECO:0007669"/>
    <property type="project" value="InterPro"/>
</dbReference>
<sequence>MFDYIHKQISHQMDALRRRFAQTEGLPFSDVLSDETIQNIIEEEVSSYRNRIFPPIVTLCAFLSQVLSSDHSCQNAVAKVLAERVAQGEPPCSSNTKSYCNARLRLPVRLVKRLVRETGRLLHLKSEEGWKWKGRSVMLVDGTTVSMPDTPENQKTYPQPESQKEGVGFPIARIVAIISLSCGAVLDVAIGPYKGKETGEHSLLRQILGSISAGDIILGDRYYCSYFLIAMLQRLGADAVFQIHSGRKSDFRRGKRLGKNDHIVIWEKPKQRPAWMNESMYRQMPDTLTIREIKINKKVITTTLLDPKEVTKNELGKLYTKRWLIEVDFRFIKTVLQMDVLSCKTPDMVCKEIWVHLLAYNLIRTVMAQAAYRYNLPPRTLSFKGTLQQLNAFKGTFLRTAKTRLSIMYGYLLEVIASHRVGNRSRRSEPRAVKRRRKPYPLLTKPREEARNELRRGGASA</sequence>
<protein>
    <recommendedName>
        <fullName evidence="2">Transposase IS4-like domain-containing protein</fullName>
    </recommendedName>
</protein>
<gene>
    <name evidence="3" type="ORF">BICELLBM_00005</name>
</gene>
<dbReference type="InterPro" id="IPR047952">
    <property type="entry name" value="Transpos_IS4"/>
</dbReference>
<organism evidence="3">
    <name type="scientific">Candidatus Methanogaster sp. ANME-2c ERB4</name>
    <dbReference type="NCBI Taxonomy" id="2759911"/>
    <lineage>
        <taxon>Archaea</taxon>
        <taxon>Methanobacteriati</taxon>
        <taxon>Methanobacteriota</taxon>
        <taxon>Stenosarchaea group</taxon>
        <taxon>Methanomicrobia</taxon>
        <taxon>Methanosarcinales</taxon>
        <taxon>ANME-2 cluster</taxon>
        <taxon>Candidatus Methanogasteraceae</taxon>
        <taxon>Candidatus Methanogaster</taxon>
    </lineage>
</organism>
<evidence type="ECO:0000256" key="1">
    <source>
        <dbReference type="SAM" id="MobiDB-lite"/>
    </source>
</evidence>
<dbReference type="GO" id="GO:0006313">
    <property type="term" value="P:DNA transposition"/>
    <property type="evidence" value="ECO:0007669"/>
    <property type="project" value="InterPro"/>
</dbReference>
<dbReference type="InterPro" id="IPR002559">
    <property type="entry name" value="Transposase_11"/>
</dbReference>
<dbReference type="SUPFAM" id="SSF53098">
    <property type="entry name" value="Ribonuclease H-like"/>
    <property type="match status" value="1"/>
</dbReference>
<dbReference type="EMBL" id="MT630823">
    <property type="protein sequence ID" value="QNO43439.1"/>
    <property type="molecule type" value="Genomic_DNA"/>
</dbReference>
<feature type="compositionally biased region" description="Basic and acidic residues" evidence="1">
    <location>
        <begin position="445"/>
        <end position="461"/>
    </location>
</feature>
<evidence type="ECO:0000313" key="3">
    <source>
        <dbReference type="EMBL" id="QNO43439.1"/>
    </source>
</evidence>
<dbReference type="AlphaFoldDB" id="A0A7G9Y605"/>
<feature type="region of interest" description="Disordered" evidence="1">
    <location>
        <begin position="143"/>
        <end position="163"/>
    </location>
</feature>
<reference evidence="3" key="1">
    <citation type="submission" date="2020-06" db="EMBL/GenBank/DDBJ databases">
        <title>Unique genomic features of the anaerobic methanotrophic archaea.</title>
        <authorList>
            <person name="Chadwick G.L."/>
            <person name="Skennerton C.T."/>
            <person name="Laso-Perez R."/>
            <person name="Leu A.O."/>
            <person name="Speth D.R."/>
            <person name="Yu H."/>
            <person name="Morgan-Lang C."/>
            <person name="Hatzenpichler R."/>
            <person name="Goudeau D."/>
            <person name="Malmstrom R."/>
            <person name="Brazelton W.J."/>
            <person name="Woyke T."/>
            <person name="Hallam S.J."/>
            <person name="Tyson G.W."/>
            <person name="Wegener G."/>
            <person name="Boetius A."/>
            <person name="Orphan V."/>
        </authorList>
    </citation>
    <scope>NUCLEOTIDE SEQUENCE</scope>
</reference>
<dbReference type="InterPro" id="IPR012337">
    <property type="entry name" value="RNaseH-like_sf"/>
</dbReference>
<feature type="region of interest" description="Disordered" evidence="1">
    <location>
        <begin position="424"/>
        <end position="461"/>
    </location>
</feature>
<dbReference type="NCBIfam" id="NF033592">
    <property type="entry name" value="transpos_IS4_1"/>
    <property type="match status" value="1"/>
</dbReference>
<dbReference type="Pfam" id="PF01609">
    <property type="entry name" value="DDE_Tnp_1"/>
    <property type="match status" value="1"/>
</dbReference>
<proteinExistence type="predicted"/>
<feature type="domain" description="Transposase IS4-like" evidence="2">
    <location>
        <begin position="132"/>
        <end position="362"/>
    </location>
</feature>
<feature type="compositionally biased region" description="Polar residues" evidence="1">
    <location>
        <begin position="143"/>
        <end position="161"/>
    </location>
</feature>
<evidence type="ECO:0000259" key="2">
    <source>
        <dbReference type="Pfam" id="PF01609"/>
    </source>
</evidence>
<dbReference type="GO" id="GO:0003677">
    <property type="term" value="F:DNA binding"/>
    <property type="evidence" value="ECO:0007669"/>
    <property type="project" value="InterPro"/>
</dbReference>
<dbReference type="PANTHER" id="PTHR37529">
    <property type="entry name" value="TRANSPOSASE INSG FOR INSERTION SEQUENCE ELEMENT IS4-RELATED"/>
    <property type="match status" value="1"/>
</dbReference>
<dbReference type="PANTHER" id="PTHR37529:SF1">
    <property type="entry name" value="TRANSPOSASE INSG FOR INSERTION SEQUENCE ELEMENT IS4-RELATED"/>
    <property type="match status" value="1"/>
</dbReference>
<accession>A0A7G9Y605</accession>